<feature type="domain" description="CCZ1/INTU/HSP4 first Longin" evidence="3">
    <location>
        <begin position="22"/>
        <end position="123"/>
    </location>
</feature>
<feature type="region of interest" description="Disordered" evidence="2">
    <location>
        <begin position="654"/>
        <end position="674"/>
    </location>
</feature>
<protein>
    <recommendedName>
        <fullName evidence="3">CCZ1/INTU/HSP4 first Longin domain-containing protein</fullName>
    </recommendedName>
</protein>
<accession>A0A9W9WVS1</accession>
<feature type="region of interest" description="Disordered" evidence="2">
    <location>
        <begin position="586"/>
        <end position="620"/>
    </location>
</feature>
<feature type="compositionally biased region" description="Polar residues" evidence="2">
    <location>
        <begin position="446"/>
        <end position="489"/>
    </location>
</feature>
<proteinExistence type="inferred from homology"/>
<dbReference type="AlphaFoldDB" id="A0A9W9WVS1"/>
<organism evidence="4 5">
    <name type="scientific">Penicillium diatomitis</name>
    <dbReference type="NCBI Taxonomy" id="2819901"/>
    <lineage>
        <taxon>Eukaryota</taxon>
        <taxon>Fungi</taxon>
        <taxon>Dikarya</taxon>
        <taxon>Ascomycota</taxon>
        <taxon>Pezizomycotina</taxon>
        <taxon>Eurotiomycetes</taxon>
        <taxon>Eurotiomycetidae</taxon>
        <taxon>Eurotiales</taxon>
        <taxon>Aspergillaceae</taxon>
        <taxon>Penicillium</taxon>
    </lineage>
</organism>
<comment type="similarity">
    <text evidence="1">Belongs to the CCZ1 family.</text>
</comment>
<feature type="region of interest" description="Disordered" evidence="2">
    <location>
        <begin position="336"/>
        <end position="373"/>
    </location>
</feature>
<feature type="compositionally biased region" description="Low complexity" evidence="2">
    <location>
        <begin position="654"/>
        <end position="670"/>
    </location>
</feature>
<dbReference type="Proteomes" id="UP001148312">
    <property type="component" value="Unassembled WGS sequence"/>
</dbReference>
<evidence type="ECO:0000256" key="2">
    <source>
        <dbReference type="SAM" id="MobiDB-lite"/>
    </source>
</evidence>
<dbReference type="RefSeq" id="XP_056787725.1">
    <property type="nucleotide sequence ID" value="XM_056936926.1"/>
</dbReference>
<dbReference type="InterPro" id="IPR013176">
    <property type="entry name" value="Ccz1"/>
</dbReference>
<dbReference type="Pfam" id="PF19031">
    <property type="entry name" value="Intu_longin_1"/>
    <property type="match status" value="1"/>
</dbReference>
<evidence type="ECO:0000313" key="5">
    <source>
        <dbReference type="Proteomes" id="UP001148312"/>
    </source>
</evidence>
<dbReference type="PANTHER" id="PTHR13056">
    <property type="entry name" value="VACUOLAR FUSION PROTEIN CCZ1 HOMOLOG-RELATED"/>
    <property type="match status" value="1"/>
</dbReference>
<dbReference type="InterPro" id="IPR043987">
    <property type="entry name" value="CCZ1/INTU/HSP4_longin_1"/>
</dbReference>
<feature type="region of interest" description="Disordered" evidence="2">
    <location>
        <begin position="433"/>
        <end position="525"/>
    </location>
</feature>
<feature type="compositionally biased region" description="Polar residues" evidence="2">
    <location>
        <begin position="587"/>
        <end position="618"/>
    </location>
</feature>
<dbReference type="GO" id="GO:0035658">
    <property type="term" value="C:Mon1-Ccz1 complex"/>
    <property type="evidence" value="ECO:0007669"/>
    <property type="project" value="InterPro"/>
</dbReference>
<comment type="caution">
    <text evidence="4">The sequence shown here is derived from an EMBL/GenBank/DDBJ whole genome shotgun (WGS) entry which is preliminary data.</text>
</comment>
<evidence type="ECO:0000259" key="3">
    <source>
        <dbReference type="Pfam" id="PF19031"/>
    </source>
</evidence>
<evidence type="ECO:0000313" key="4">
    <source>
        <dbReference type="EMBL" id="KAJ5477181.1"/>
    </source>
</evidence>
<feature type="compositionally biased region" description="Acidic residues" evidence="2">
    <location>
        <begin position="501"/>
        <end position="512"/>
    </location>
</feature>
<dbReference type="GO" id="GO:0016192">
    <property type="term" value="P:vesicle-mediated transport"/>
    <property type="evidence" value="ECO:0007669"/>
    <property type="project" value="InterPro"/>
</dbReference>
<evidence type="ECO:0000256" key="1">
    <source>
        <dbReference type="ARBA" id="ARBA00005352"/>
    </source>
</evidence>
<feature type="region of interest" description="Disordered" evidence="2">
    <location>
        <begin position="726"/>
        <end position="765"/>
    </location>
</feature>
<dbReference type="PANTHER" id="PTHR13056:SF0">
    <property type="entry name" value="VACUOLAR FUSION PROTEIN CCZ1 HOMOLOG-RELATED"/>
    <property type="match status" value="1"/>
</dbReference>
<reference evidence="4" key="1">
    <citation type="submission" date="2022-12" db="EMBL/GenBank/DDBJ databases">
        <authorList>
            <person name="Petersen C."/>
        </authorList>
    </citation>
    <scope>NUCLEOTIDE SEQUENCE</scope>
    <source>
        <strain evidence="4">IBT 30728</strain>
    </source>
</reference>
<dbReference type="EMBL" id="JAPWDQ010000010">
    <property type="protein sequence ID" value="KAJ5477181.1"/>
    <property type="molecule type" value="Genomic_DNA"/>
</dbReference>
<dbReference type="GeneID" id="81627175"/>
<feature type="compositionally biased region" description="Basic residues" evidence="2">
    <location>
        <begin position="344"/>
        <end position="357"/>
    </location>
</feature>
<reference evidence="4" key="2">
    <citation type="journal article" date="2023" name="IMA Fungus">
        <title>Comparative genomic study of the Penicillium genus elucidates a diverse pangenome and 15 lateral gene transfer events.</title>
        <authorList>
            <person name="Petersen C."/>
            <person name="Sorensen T."/>
            <person name="Nielsen M.R."/>
            <person name="Sondergaard T.E."/>
            <person name="Sorensen J.L."/>
            <person name="Fitzpatrick D.A."/>
            <person name="Frisvad J.C."/>
            <person name="Nielsen K.L."/>
        </authorList>
    </citation>
    <scope>NUCLEOTIDE SEQUENCE</scope>
    <source>
        <strain evidence="4">IBT 30728</strain>
    </source>
</reference>
<gene>
    <name evidence="4" type="ORF">N7539_007325</name>
</gene>
<sequence>MVVAREAMPRADEGAVVPAHLSYLAIYNPTLGTTDETLEEQIVFYTSVSSDYRHSHDVTVERQDSHLPENDKNEMLRQIGLAQGMVSFANNFSSGKPLECIETDRARTIVLELEKDWWIVAVSFTSICLTRLPARPNQASSSSDADVPSFQYSAKEMGPPQFLIQQLRRAHSIFLLLHDFSMAELYNRLEKSSFKLFLEQFWQKFTWNWELLLAGNPIVDMYNGIKLAAGGELGIGVGEEEWGSGEREVLEDFVSRTEGLVDVLVSRFGDPPHHTDEPRLIAHNTTGDTWLGSDKAPRPSDGVIFSGIGAIDRHSLARVSHWMEWVYRYGDTAYGIGRDPASTRQRRPRKNKARPSKQHVTPERTGSPGIPPPLIMALPQPIPEIDKGNDSERAKTTLTCDDQETAEQTSATDTVIKYLTLGYGSAWSFSKKPDNLSSAGPHFPDTSFSNPNETANGKTRQNESQGNASSLQGSQTPPSEQISSKTKPTTWGRFVLGPRDDLDDLDGIDEGSPEPAAERQKSTSRIIHRSVHIRLGHLSDGVSKTLQAVIYVHQPFMFTFFFEPDTPALMSPSLYSSIHHQLGPLQKSLNSSTSPASAASRFSSLETGARPSNESSAPDQPVCEIIYDSSNLTIRSSIPNIPDSGDLEALPQTSAALRSPSSSPSASPSRVPTLPSLSRLESLAIHERLLTTYIETRSRSQELERTYKVNRGWWIVWMRMPHRKNDFDRSNQISTASSSTTPPDPTNDSPLPHLTSAYSESHPEPHEAFVIRKASDHVSSPGHARMSSGARFFRDLGGVSSSKLTASRAESKPSNLVEGLGMDARRYIEGLMSLNR</sequence>
<feature type="compositionally biased region" description="Low complexity" evidence="2">
    <location>
        <begin position="734"/>
        <end position="752"/>
    </location>
</feature>
<name>A0A9W9WVS1_9EURO</name>
<keyword evidence="5" id="KW-1185">Reference proteome</keyword>